<feature type="domain" description="CARMIL C-terminal" evidence="1">
    <location>
        <begin position="2"/>
        <end position="106"/>
    </location>
</feature>
<dbReference type="Pfam" id="PF16000">
    <property type="entry name" value="CARMIL_C"/>
    <property type="match status" value="1"/>
</dbReference>
<evidence type="ECO:0000313" key="2">
    <source>
        <dbReference type="EMBL" id="OTF78483.1"/>
    </source>
</evidence>
<evidence type="ECO:0000313" key="3">
    <source>
        <dbReference type="Proteomes" id="UP000194236"/>
    </source>
</evidence>
<dbReference type="Proteomes" id="UP000194236">
    <property type="component" value="Unassembled WGS sequence"/>
</dbReference>
<feature type="non-terminal residue" evidence="2">
    <location>
        <position position="113"/>
    </location>
</feature>
<keyword evidence="3" id="KW-1185">Reference proteome</keyword>
<evidence type="ECO:0000259" key="1">
    <source>
        <dbReference type="Pfam" id="PF16000"/>
    </source>
</evidence>
<dbReference type="EMBL" id="MUJZ01027704">
    <property type="protein sequence ID" value="OTF78483.1"/>
    <property type="molecule type" value="Genomic_DNA"/>
</dbReference>
<accession>A0A1Y3BF92</accession>
<name>A0A1Y3BF92_EURMA</name>
<organism evidence="2 3">
    <name type="scientific">Euroglyphus maynei</name>
    <name type="common">Mayne's house dust mite</name>
    <dbReference type="NCBI Taxonomy" id="6958"/>
    <lineage>
        <taxon>Eukaryota</taxon>
        <taxon>Metazoa</taxon>
        <taxon>Ecdysozoa</taxon>
        <taxon>Arthropoda</taxon>
        <taxon>Chelicerata</taxon>
        <taxon>Arachnida</taxon>
        <taxon>Acari</taxon>
        <taxon>Acariformes</taxon>
        <taxon>Sarcoptiformes</taxon>
        <taxon>Astigmata</taxon>
        <taxon>Psoroptidia</taxon>
        <taxon>Analgoidea</taxon>
        <taxon>Pyroglyphidae</taxon>
        <taxon>Pyroglyphinae</taxon>
        <taxon>Euroglyphus</taxon>
    </lineage>
</organism>
<gene>
    <name evidence="2" type="ORF">BLA29_013243</name>
</gene>
<comment type="caution">
    <text evidence="2">The sequence shown here is derived from an EMBL/GenBank/DDBJ whole genome shotgun (WGS) entry which is preliminary data.</text>
</comment>
<dbReference type="AlphaFoldDB" id="A0A1Y3BF92"/>
<proteinExistence type="predicted"/>
<sequence>MRKLRPQSVMDGSVVPNEDFSELINRNSDQSSNDTSLQCGNDLLQTKPNLHLTKMRPRNRKIRAPTRVIIVDSKTANNKDQQIMVNNPSVSKLDEGLEKFFPTISLTNNSSSN</sequence>
<dbReference type="InterPro" id="IPR031943">
    <property type="entry name" value="CARMIL_C"/>
</dbReference>
<reference evidence="2 3" key="1">
    <citation type="submission" date="2017-03" db="EMBL/GenBank/DDBJ databases">
        <title>Genome Survey of Euroglyphus maynei.</title>
        <authorList>
            <person name="Arlian L.G."/>
            <person name="Morgan M.S."/>
            <person name="Rider S.D."/>
        </authorList>
    </citation>
    <scope>NUCLEOTIDE SEQUENCE [LARGE SCALE GENOMIC DNA]</scope>
    <source>
        <strain evidence="2">Arlian Lab</strain>
        <tissue evidence="2">Whole body</tissue>
    </source>
</reference>
<protein>
    <recommendedName>
        <fullName evidence="1">CARMIL C-terminal domain-containing protein</fullName>
    </recommendedName>
</protein>